<dbReference type="InterPro" id="IPR043128">
    <property type="entry name" value="Rev_trsase/Diguanyl_cyclase"/>
</dbReference>
<evidence type="ECO:0000259" key="2">
    <source>
        <dbReference type="PROSITE" id="PS50887"/>
    </source>
</evidence>
<dbReference type="Proteomes" id="UP001230207">
    <property type="component" value="Unassembled WGS sequence"/>
</dbReference>
<keyword evidence="1" id="KW-1133">Transmembrane helix</keyword>
<keyword evidence="1" id="KW-0812">Transmembrane</keyword>
<feature type="transmembrane region" description="Helical" evidence="1">
    <location>
        <begin position="289"/>
        <end position="309"/>
    </location>
</feature>
<dbReference type="Pfam" id="PF00990">
    <property type="entry name" value="GGDEF"/>
    <property type="match status" value="1"/>
</dbReference>
<dbReference type="InterPro" id="IPR029787">
    <property type="entry name" value="Nucleotide_cyclase"/>
</dbReference>
<dbReference type="SUPFAM" id="SSF55073">
    <property type="entry name" value="Nucleotide cyclase"/>
    <property type="match status" value="1"/>
</dbReference>
<accession>A0ABU0BQP1</accession>
<dbReference type="PANTHER" id="PTHR46663:SF2">
    <property type="entry name" value="GGDEF DOMAIN-CONTAINING PROTEIN"/>
    <property type="match status" value="1"/>
</dbReference>
<dbReference type="InterPro" id="IPR052163">
    <property type="entry name" value="DGC-Regulatory_Protein"/>
</dbReference>
<feature type="domain" description="GGDEF" evidence="2">
    <location>
        <begin position="357"/>
        <end position="490"/>
    </location>
</feature>
<comment type="caution">
    <text evidence="3">The sequence shown here is derived from an EMBL/GenBank/DDBJ whole genome shotgun (WGS) entry which is preliminary data.</text>
</comment>
<proteinExistence type="predicted"/>
<keyword evidence="1" id="KW-0472">Membrane</keyword>
<dbReference type="PANTHER" id="PTHR46663">
    <property type="entry name" value="DIGUANYLATE CYCLASE DGCT-RELATED"/>
    <property type="match status" value="1"/>
</dbReference>
<dbReference type="InterPro" id="IPR007892">
    <property type="entry name" value="CHASE4"/>
</dbReference>
<evidence type="ECO:0000313" key="3">
    <source>
        <dbReference type="EMBL" id="MDQ0320565.1"/>
    </source>
</evidence>
<dbReference type="PROSITE" id="PS50887">
    <property type="entry name" value="GGDEF"/>
    <property type="match status" value="1"/>
</dbReference>
<dbReference type="RefSeq" id="WP_307230430.1">
    <property type="nucleotide sequence ID" value="NZ_JAUSVF010000001.1"/>
</dbReference>
<gene>
    <name evidence="3" type="ORF">QO002_002703</name>
</gene>
<name>A0ABU0BQP1_9HYPH</name>
<evidence type="ECO:0000313" key="4">
    <source>
        <dbReference type="Proteomes" id="UP001230207"/>
    </source>
</evidence>
<dbReference type="CDD" id="cd01949">
    <property type="entry name" value="GGDEF"/>
    <property type="match status" value="1"/>
</dbReference>
<reference evidence="3 4" key="1">
    <citation type="submission" date="2023-07" db="EMBL/GenBank/DDBJ databases">
        <title>Genomic Encyclopedia of Type Strains, Phase IV (KMG-IV): sequencing the most valuable type-strain genomes for metagenomic binning, comparative biology and taxonomic classification.</title>
        <authorList>
            <person name="Goeker M."/>
        </authorList>
    </citation>
    <scope>NUCLEOTIDE SEQUENCE [LARGE SCALE GENOMIC DNA]</scope>
    <source>
        <strain evidence="3 4">DSM 1112</strain>
    </source>
</reference>
<dbReference type="EMBL" id="JAUSVF010000001">
    <property type="protein sequence ID" value="MDQ0320565.1"/>
    <property type="molecule type" value="Genomic_DNA"/>
</dbReference>
<feature type="transmembrane region" description="Helical" evidence="1">
    <location>
        <begin position="20"/>
        <end position="40"/>
    </location>
</feature>
<dbReference type="InterPro" id="IPR000160">
    <property type="entry name" value="GGDEF_dom"/>
</dbReference>
<protein>
    <submittedName>
        <fullName evidence="3">Diguanylate cyclase (GGDEF)-like protein</fullName>
    </submittedName>
</protein>
<sequence>MGLSDGAAKNRPKAGRTALVIHAACAGLALLIVTSLAIVLDRSVTEADRFGLTAERKLVDGELQHQIDAVVQYQAELSFWDKTFAQLEDGTVDDAFVAEEMTEWLWADFGFRWMIFTDRAGNPILSVENGAKVGNGEGARTLKWTTDLLERADGLYNDNVHADGNGWRLSRPERDTDALRASIPEIHASDIRVVDGALSIVVVQAVVPNSLRIPASRHDPIFMVTVKPFTARMMNDMEARLGISHLEFSSVRDLAYGAIHVALGNCTEPSCMVAAWTPRRPGSFVRSETLPSVIVIGLFATLVMTFIALRFGSVVSALETSEAENRHQARHDRLTGLLNRAGFEQALAAAVLGVRERPFTLLCIDLDKFKAVNDNFGHPAGDALLKVLAERFATKVAGRGSIARLGGDEFAVILDHSVSRQEATALAQSLVIEAQIPVAFEGQLLFVGSSIGVAFAPDHGLTPREIVPAADRALYLAKNGGRNRVHVAEDGDAVCVLRDKTVTEVAA</sequence>
<evidence type="ECO:0000256" key="1">
    <source>
        <dbReference type="SAM" id="Phobius"/>
    </source>
</evidence>
<organism evidence="3 4">
    <name type="scientific">Pararhizobium capsulatum DSM 1112</name>
    <dbReference type="NCBI Taxonomy" id="1121113"/>
    <lineage>
        <taxon>Bacteria</taxon>
        <taxon>Pseudomonadati</taxon>
        <taxon>Pseudomonadota</taxon>
        <taxon>Alphaproteobacteria</taxon>
        <taxon>Hyphomicrobiales</taxon>
        <taxon>Rhizobiaceae</taxon>
        <taxon>Rhizobium/Agrobacterium group</taxon>
        <taxon>Pararhizobium</taxon>
    </lineage>
</organism>
<keyword evidence="4" id="KW-1185">Reference proteome</keyword>
<dbReference type="SMART" id="SM00267">
    <property type="entry name" value="GGDEF"/>
    <property type="match status" value="1"/>
</dbReference>
<dbReference type="Gene3D" id="3.30.70.270">
    <property type="match status" value="1"/>
</dbReference>
<dbReference type="NCBIfam" id="TIGR00254">
    <property type="entry name" value="GGDEF"/>
    <property type="match status" value="1"/>
</dbReference>
<dbReference type="Pfam" id="PF05228">
    <property type="entry name" value="CHASE4"/>
    <property type="match status" value="1"/>
</dbReference>